<reference evidence="2 3" key="1">
    <citation type="submission" date="2020-01" db="EMBL/GenBank/DDBJ databases">
        <authorList>
            <person name="Palmer J.M."/>
        </authorList>
    </citation>
    <scope>NUCLEOTIDE SEQUENCE [LARGE SCALE GENOMIC DNA]</scope>
    <source>
        <strain evidence="2 3">TWF970</strain>
    </source>
</reference>
<name>A0A7C8VPS0_ORBOL</name>
<evidence type="ECO:0000313" key="2">
    <source>
        <dbReference type="EMBL" id="KAF3290975.1"/>
    </source>
</evidence>
<evidence type="ECO:0000256" key="1">
    <source>
        <dbReference type="SAM" id="MobiDB-lite"/>
    </source>
</evidence>
<dbReference type="EMBL" id="JAABOJ010000001">
    <property type="protein sequence ID" value="KAF3290975.1"/>
    <property type="molecule type" value="Genomic_DNA"/>
</dbReference>
<feature type="region of interest" description="Disordered" evidence="1">
    <location>
        <begin position="373"/>
        <end position="394"/>
    </location>
</feature>
<gene>
    <name evidence="2" type="ORF">TWF970_000231</name>
</gene>
<comment type="caution">
    <text evidence="2">The sequence shown here is derived from an EMBL/GenBank/DDBJ whole genome shotgun (WGS) entry which is preliminary data.</text>
</comment>
<feature type="region of interest" description="Disordered" evidence="1">
    <location>
        <begin position="329"/>
        <end position="349"/>
    </location>
</feature>
<accession>A0A7C8VPS0</accession>
<dbReference type="OrthoDB" id="5311423at2759"/>
<evidence type="ECO:0000313" key="3">
    <source>
        <dbReference type="Proteomes" id="UP000474640"/>
    </source>
</evidence>
<proteinExistence type="predicted"/>
<protein>
    <recommendedName>
        <fullName evidence="4">Chitinase</fullName>
    </recommendedName>
</protein>
<evidence type="ECO:0008006" key="4">
    <source>
        <dbReference type="Google" id="ProtNLM"/>
    </source>
</evidence>
<feature type="compositionally biased region" description="Basic and acidic residues" evidence="1">
    <location>
        <begin position="329"/>
        <end position="343"/>
    </location>
</feature>
<organism evidence="2 3">
    <name type="scientific">Orbilia oligospora</name>
    <name type="common">Nematode-trapping fungus</name>
    <name type="synonym">Arthrobotrys oligospora</name>
    <dbReference type="NCBI Taxonomy" id="2813651"/>
    <lineage>
        <taxon>Eukaryota</taxon>
        <taxon>Fungi</taxon>
        <taxon>Dikarya</taxon>
        <taxon>Ascomycota</taxon>
        <taxon>Pezizomycotina</taxon>
        <taxon>Orbiliomycetes</taxon>
        <taxon>Orbiliales</taxon>
        <taxon>Orbiliaceae</taxon>
        <taxon>Orbilia</taxon>
    </lineage>
</organism>
<sequence>MSTWNSSNAVWLPGVWDMPEVLTKSLDFMRDHNIEYIFPITKTLTKEGGFAINSNFLIYLHQFMGTIKEYEESPRSCGKKFKVIPVVDACFNKENTDEYLDLSNPEVHASAVTSIRRFVVADTENSFVTSMPRPFDGVQFSVKNEDDVYDFEILKKFMKEIKSATGKITALAVPKFGGSWASSSGFYYAALYVDILIPMCFNSSSQTAEEYQTFMKDQVHTILRAVSGKYARNHGRPGNGVKVLFGFPCFPDSGEDTKVHNSVAENIAAAAQGAIDGVKKLVEENDDSLEFAAGASLYMFSDGEGKDGYSTKADMDDFGKYWAFEKHDVPVDKPKGDDPKDGTPDNGSNTPLIKVVVAAILMPQSCTVVHSEIGESGTPENTRQGLPIGQFSTL</sequence>
<feature type="compositionally biased region" description="Polar residues" evidence="1">
    <location>
        <begin position="378"/>
        <end position="394"/>
    </location>
</feature>
<dbReference type="Proteomes" id="UP000474640">
    <property type="component" value="Unassembled WGS sequence"/>
</dbReference>
<dbReference type="AlphaFoldDB" id="A0A7C8VPS0"/>